<feature type="compositionally biased region" description="Low complexity" evidence="7">
    <location>
        <begin position="279"/>
        <end position="289"/>
    </location>
</feature>
<feature type="transmembrane region" description="Helical" evidence="8">
    <location>
        <begin position="188"/>
        <end position="207"/>
    </location>
</feature>
<feature type="transmembrane region" description="Helical" evidence="8">
    <location>
        <begin position="255"/>
        <end position="275"/>
    </location>
</feature>
<feature type="region of interest" description="Disordered" evidence="7">
    <location>
        <begin position="279"/>
        <end position="323"/>
    </location>
</feature>
<dbReference type="RefSeq" id="WP_136930732.1">
    <property type="nucleotide sequence ID" value="NZ_SSMQ01000020.1"/>
</dbReference>
<gene>
    <name evidence="9" type="ORF">E8A74_20515</name>
</gene>
<name>A0A4U1JAI5_9BACT</name>
<feature type="transmembrane region" description="Helical" evidence="8">
    <location>
        <begin position="72"/>
        <end position="91"/>
    </location>
</feature>
<dbReference type="EMBL" id="SSMQ01000020">
    <property type="protein sequence ID" value="TKD06304.1"/>
    <property type="molecule type" value="Genomic_DNA"/>
</dbReference>
<evidence type="ECO:0000313" key="10">
    <source>
        <dbReference type="Proteomes" id="UP000309215"/>
    </source>
</evidence>
<organism evidence="9 10">
    <name type="scientific">Polyangium fumosum</name>
    <dbReference type="NCBI Taxonomy" id="889272"/>
    <lineage>
        <taxon>Bacteria</taxon>
        <taxon>Pseudomonadati</taxon>
        <taxon>Myxococcota</taxon>
        <taxon>Polyangia</taxon>
        <taxon>Polyangiales</taxon>
        <taxon>Polyangiaceae</taxon>
        <taxon>Polyangium</taxon>
    </lineage>
</organism>
<evidence type="ECO:0000256" key="3">
    <source>
        <dbReference type="ARBA" id="ARBA00022679"/>
    </source>
</evidence>
<keyword evidence="10" id="KW-1185">Reference proteome</keyword>
<comment type="caution">
    <text evidence="9">The sequence shown here is derived from an EMBL/GenBank/DDBJ whole genome shotgun (WGS) entry which is preliminary data.</text>
</comment>
<feature type="transmembrane region" description="Helical" evidence="8">
    <location>
        <begin position="135"/>
        <end position="153"/>
    </location>
</feature>
<evidence type="ECO:0000256" key="6">
    <source>
        <dbReference type="ARBA" id="ARBA00023136"/>
    </source>
</evidence>
<feature type="transmembrane region" description="Helical" evidence="8">
    <location>
        <begin position="111"/>
        <end position="130"/>
    </location>
</feature>
<dbReference type="Proteomes" id="UP000309215">
    <property type="component" value="Unassembled WGS sequence"/>
</dbReference>
<feature type="transmembrane region" description="Helical" evidence="8">
    <location>
        <begin position="40"/>
        <end position="60"/>
    </location>
</feature>
<evidence type="ECO:0000256" key="7">
    <source>
        <dbReference type="SAM" id="MobiDB-lite"/>
    </source>
</evidence>
<dbReference type="GO" id="GO:0005886">
    <property type="term" value="C:plasma membrane"/>
    <property type="evidence" value="ECO:0007669"/>
    <property type="project" value="InterPro"/>
</dbReference>
<evidence type="ECO:0000256" key="1">
    <source>
        <dbReference type="ARBA" id="ARBA00007150"/>
    </source>
</evidence>
<keyword evidence="3 9" id="KW-0808">Transferase</keyword>
<dbReference type="OrthoDB" id="5494223at2"/>
<evidence type="ECO:0000256" key="4">
    <source>
        <dbReference type="ARBA" id="ARBA00022692"/>
    </source>
</evidence>
<dbReference type="AlphaFoldDB" id="A0A4U1JAI5"/>
<evidence type="ECO:0000256" key="5">
    <source>
        <dbReference type="ARBA" id="ARBA00022989"/>
    </source>
</evidence>
<keyword evidence="4 8" id="KW-0812">Transmembrane</keyword>
<dbReference type="InterPro" id="IPR001640">
    <property type="entry name" value="Lgt"/>
</dbReference>
<protein>
    <submittedName>
        <fullName evidence="9">Prolipoprotein diacylglyceryl transferase</fullName>
    </submittedName>
</protein>
<dbReference type="GO" id="GO:0008961">
    <property type="term" value="F:phosphatidylglycerol-prolipoprotein diacylglyceryl transferase activity"/>
    <property type="evidence" value="ECO:0007669"/>
    <property type="project" value="InterPro"/>
</dbReference>
<sequence>MAEPLIPYISLPEIPLGFLLDVPVLGKLFDATRPPSIKPFGTLVALGVYIGSVITMHRAKERNLDTKKMNEFIFWVVASGFVGGHVLDAIFYHPQRVAKDPLYLLMLWDGLSSYGGFIGAILGCFAYKFIKREKVLAYADVVVATFPIAWIFGRAGCSVVHDHPGRLSDAWFAVRYPMGSGWVGRYDLGLYEFVLTIPLALFVTLLWRRGPRPPGYFTGIICMAYAPVRFVLDFFREEEGASMLGGDPRYGGLTPAQWACFGLFAIGAYFTFVLAKNQAAPSDGAPPAAGKKKRKKKARPVENTAAEESGEGGESSGAAGQES</sequence>
<dbReference type="Pfam" id="PF01790">
    <property type="entry name" value="LGT"/>
    <property type="match status" value="1"/>
</dbReference>
<evidence type="ECO:0000256" key="8">
    <source>
        <dbReference type="SAM" id="Phobius"/>
    </source>
</evidence>
<dbReference type="GO" id="GO:0042158">
    <property type="term" value="P:lipoprotein biosynthetic process"/>
    <property type="evidence" value="ECO:0007669"/>
    <property type="project" value="InterPro"/>
</dbReference>
<reference evidence="9 10" key="1">
    <citation type="submission" date="2019-04" db="EMBL/GenBank/DDBJ databases">
        <authorList>
            <person name="Li Y."/>
            <person name="Wang J."/>
        </authorList>
    </citation>
    <scope>NUCLEOTIDE SEQUENCE [LARGE SCALE GENOMIC DNA]</scope>
    <source>
        <strain evidence="9 10">DSM 14668</strain>
    </source>
</reference>
<evidence type="ECO:0000313" key="9">
    <source>
        <dbReference type="EMBL" id="TKD06304.1"/>
    </source>
</evidence>
<keyword evidence="5 8" id="KW-1133">Transmembrane helix</keyword>
<proteinExistence type="inferred from homology"/>
<dbReference type="PANTHER" id="PTHR30589:SF0">
    <property type="entry name" value="PHOSPHATIDYLGLYCEROL--PROLIPOPROTEIN DIACYLGLYCERYL TRANSFERASE"/>
    <property type="match status" value="1"/>
</dbReference>
<dbReference type="PANTHER" id="PTHR30589">
    <property type="entry name" value="PROLIPOPROTEIN DIACYLGLYCERYL TRANSFERASE"/>
    <property type="match status" value="1"/>
</dbReference>
<feature type="transmembrane region" description="Helical" evidence="8">
    <location>
        <begin position="214"/>
        <end position="235"/>
    </location>
</feature>
<keyword evidence="9" id="KW-0449">Lipoprotein</keyword>
<keyword evidence="6 8" id="KW-0472">Membrane</keyword>
<evidence type="ECO:0000256" key="2">
    <source>
        <dbReference type="ARBA" id="ARBA00022475"/>
    </source>
</evidence>
<comment type="similarity">
    <text evidence="1">Belongs to the Lgt family.</text>
</comment>
<keyword evidence="2" id="KW-1003">Cell membrane</keyword>
<accession>A0A4U1JAI5</accession>